<evidence type="ECO:0000259" key="10">
    <source>
        <dbReference type="PROSITE" id="PS51352"/>
    </source>
</evidence>
<keyword evidence="4 9" id="KW-1015">Disulfide bond</keyword>
<feature type="site" description="Deprotonates C-terminal active site Cys" evidence="8">
    <location>
        <position position="26"/>
    </location>
</feature>
<feature type="active site" description="Nucleophile" evidence="8">
    <location>
        <position position="35"/>
    </location>
</feature>
<dbReference type="EMBL" id="CP001706">
    <property type="protein sequence ID" value="ACV10180.1"/>
    <property type="molecule type" value="Genomic_DNA"/>
</dbReference>
<feature type="disulfide bond" description="Redox-active" evidence="9">
    <location>
        <begin position="32"/>
        <end position="35"/>
    </location>
</feature>
<evidence type="ECO:0000256" key="5">
    <source>
        <dbReference type="ARBA" id="ARBA00023284"/>
    </source>
</evidence>
<keyword evidence="12" id="KW-1185">Reference proteome</keyword>
<evidence type="ECO:0000256" key="7">
    <source>
        <dbReference type="PIRNR" id="PIRNR000077"/>
    </source>
</evidence>
<dbReference type="SUPFAM" id="SSF52833">
    <property type="entry name" value="Thioredoxin-like"/>
    <property type="match status" value="1"/>
</dbReference>
<evidence type="ECO:0000256" key="1">
    <source>
        <dbReference type="ARBA" id="ARBA00008987"/>
    </source>
</evidence>
<evidence type="ECO:0000256" key="3">
    <source>
        <dbReference type="ARBA" id="ARBA00022982"/>
    </source>
</evidence>
<evidence type="ECO:0000256" key="9">
    <source>
        <dbReference type="PIRSR" id="PIRSR000077-4"/>
    </source>
</evidence>
<feature type="site" description="Contributes to redox potential value" evidence="8">
    <location>
        <position position="34"/>
    </location>
</feature>
<keyword evidence="3" id="KW-0249">Electron transport</keyword>
<dbReference type="PRINTS" id="PR00421">
    <property type="entry name" value="THIOREDOXIN"/>
</dbReference>
<dbReference type="CDD" id="cd02947">
    <property type="entry name" value="TRX_family"/>
    <property type="match status" value="1"/>
</dbReference>
<dbReference type="InterPro" id="IPR036249">
    <property type="entry name" value="Thioredoxin-like_sf"/>
</dbReference>
<evidence type="ECO:0000256" key="2">
    <source>
        <dbReference type="ARBA" id="ARBA00022448"/>
    </source>
</evidence>
<keyword evidence="5 9" id="KW-0676">Redox-active center</keyword>
<reference evidence="11 12" key="1">
    <citation type="journal article" date="2009" name="Stand. Genomic Sci.">
        <title>Complete genome sequence of Jonesia denitrificans type strain (Prevot 55134).</title>
        <authorList>
            <person name="Pukall R."/>
            <person name="Gehrich-Schroter G."/>
            <person name="Lapidus A."/>
            <person name="Nolan M."/>
            <person name="Glavina Del Rio T."/>
            <person name="Lucas S."/>
            <person name="Chen F."/>
            <person name="Tice H."/>
            <person name="Pitluck S."/>
            <person name="Cheng J.F."/>
            <person name="Copeland A."/>
            <person name="Saunders E."/>
            <person name="Brettin T."/>
            <person name="Detter J.C."/>
            <person name="Bruce D."/>
            <person name="Goodwin L."/>
            <person name="Pati A."/>
            <person name="Ivanova N."/>
            <person name="Mavromatis K."/>
            <person name="Ovchinnikova G."/>
            <person name="Chen A."/>
            <person name="Palaniappan K."/>
            <person name="Land M."/>
            <person name="Hauser L."/>
            <person name="Chang Y.J."/>
            <person name="Jeffries C.D."/>
            <person name="Chain P."/>
            <person name="Goker M."/>
            <person name="Bristow J."/>
            <person name="Eisen J.A."/>
            <person name="Markowitz V."/>
            <person name="Hugenholtz P."/>
            <person name="Kyrpides N.C."/>
            <person name="Klenk H.P."/>
            <person name="Han C."/>
        </authorList>
    </citation>
    <scope>NUCLEOTIDE SEQUENCE [LARGE SCALE GENOMIC DNA]</scope>
    <source>
        <strain evidence="12">ATCC 14870 / DSM 20603 / BCRC 15368 / CIP 55.134 / JCM 11481 / NBRC 15587 / NCTC 10816 / Prevot 55134</strain>
    </source>
</reference>
<evidence type="ECO:0000256" key="6">
    <source>
        <dbReference type="NCBIfam" id="TIGR01068"/>
    </source>
</evidence>
<keyword evidence="2" id="KW-0813">Transport</keyword>
<dbReference type="InterPro" id="IPR017937">
    <property type="entry name" value="Thioredoxin_CS"/>
</dbReference>
<dbReference type="OrthoDB" id="9790390at2"/>
<dbReference type="GO" id="GO:0005829">
    <property type="term" value="C:cytosol"/>
    <property type="evidence" value="ECO:0007669"/>
    <property type="project" value="TreeGrafter"/>
</dbReference>
<organism evidence="11 12">
    <name type="scientific">Jonesia denitrificans (strain ATCC 14870 / DSM 20603 / BCRC 15368 / CIP 55.134 / JCM 11481 / NBRC 15587 / NCTC 10816 / Prevot 55134)</name>
    <name type="common">Listeria denitrificans</name>
    <dbReference type="NCBI Taxonomy" id="471856"/>
    <lineage>
        <taxon>Bacteria</taxon>
        <taxon>Bacillati</taxon>
        <taxon>Actinomycetota</taxon>
        <taxon>Actinomycetes</taxon>
        <taxon>Micrococcales</taxon>
        <taxon>Jonesiaceae</taxon>
        <taxon>Jonesia</taxon>
    </lineage>
</organism>
<dbReference type="PROSITE" id="PS00194">
    <property type="entry name" value="THIOREDOXIN_1"/>
    <property type="match status" value="1"/>
</dbReference>
<dbReference type="PIRSF" id="PIRSF000077">
    <property type="entry name" value="Thioredoxin"/>
    <property type="match status" value="1"/>
</dbReference>
<dbReference type="AlphaFoldDB" id="C7R3N5"/>
<dbReference type="InterPro" id="IPR013766">
    <property type="entry name" value="Thioredoxin_domain"/>
</dbReference>
<proteinExistence type="inferred from homology"/>
<dbReference type="PANTHER" id="PTHR45663:SF11">
    <property type="entry name" value="GEO12009P1"/>
    <property type="match status" value="1"/>
</dbReference>
<dbReference type="FunFam" id="3.40.30.10:FF:000001">
    <property type="entry name" value="Thioredoxin"/>
    <property type="match status" value="1"/>
</dbReference>
<evidence type="ECO:0000256" key="8">
    <source>
        <dbReference type="PIRSR" id="PIRSR000077-1"/>
    </source>
</evidence>
<name>C7R3N5_JONDD</name>
<gene>
    <name evidence="11" type="ordered locus">Jden_2548</name>
</gene>
<feature type="domain" description="Thioredoxin" evidence="10">
    <location>
        <begin position="1"/>
        <end position="108"/>
    </location>
</feature>
<dbReference type="GO" id="GO:0015035">
    <property type="term" value="F:protein-disulfide reductase activity"/>
    <property type="evidence" value="ECO:0007669"/>
    <property type="project" value="UniProtKB-UniRule"/>
</dbReference>
<dbReference type="NCBIfam" id="TIGR01068">
    <property type="entry name" value="thioredoxin"/>
    <property type="match status" value="1"/>
</dbReference>
<dbReference type="RefSeq" id="WP_015772791.1">
    <property type="nucleotide sequence ID" value="NC_013174.1"/>
</dbReference>
<dbReference type="PANTHER" id="PTHR45663">
    <property type="entry name" value="GEO12009P1"/>
    <property type="match status" value="1"/>
</dbReference>
<evidence type="ECO:0000313" key="11">
    <source>
        <dbReference type="EMBL" id="ACV10180.1"/>
    </source>
</evidence>
<feature type="site" description="Contributes to redox potential value" evidence="8">
    <location>
        <position position="33"/>
    </location>
</feature>
<sequence length="109" mass="11787">MSHTVAVTDATFDTAVLQSDIPVLVDFWAEWCGPCRQVAPILEELAEEYAGRITIAKLDTDANPATTMKYGIVSIPTLNIYKGGEVVATIVGGRPRRQLAQEIDAVLAQ</sequence>
<feature type="active site" description="Nucleophile" evidence="8">
    <location>
        <position position="32"/>
    </location>
</feature>
<dbReference type="InterPro" id="IPR005746">
    <property type="entry name" value="Thioredoxin"/>
</dbReference>
<dbReference type="KEGG" id="jde:Jden_2548"/>
<protein>
    <recommendedName>
        <fullName evidence="6 7">Thioredoxin</fullName>
    </recommendedName>
</protein>
<evidence type="ECO:0000256" key="4">
    <source>
        <dbReference type="ARBA" id="ARBA00023157"/>
    </source>
</evidence>
<comment type="similarity">
    <text evidence="1 7">Belongs to the thioredoxin family.</text>
</comment>
<dbReference type="Pfam" id="PF00085">
    <property type="entry name" value="Thioredoxin"/>
    <property type="match status" value="1"/>
</dbReference>
<accession>C7R3N5</accession>
<dbReference type="Gene3D" id="3.40.30.10">
    <property type="entry name" value="Glutaredoxin"/>
    <property type="match status" value="1"/>
</dbReference>
<dbReference type="PROSITE" id="PS51352">
    <property type="entry name" value="THIOREDOXIN_2"/>
    <property type="match status" value="1"/>
</dbReference>
<dbReference type="STRING" id="471856.Jden_2548"/>
<dbReference type="GO" id="GO:0045454">
    <property type="term" value="P:cell redox homeostasis"/>
    <property type="evidence" value="ECO:0007669"/>
    <property type="project" value="TreeGrafter"/>
</dbReference>
<evidence type="ECO:0000313" key="12">
    <source>
        <dbReference type="Proteomes" id="UP000000628"/>
    </source>
</evidence>
<dbReference type="HOGENOM" id="CLU_090389_10_2_11"/>
<dbReference type="Proteomes" id="UP000000628">
    <property type="component" value="Chromosome"/>
</dbReference>
<dbReference type="eggNOG" id="COG3118">
    <property type="taxonomic scope" value="Bacteria"/>
</dbReference>